<keyword evidence="3" id="KW-1185">Reference proteome</keyword>
<dbReference type="InterPro" id="IPR006311">
    <property type="entry name" value="TAT_signal"/>
</dbReference>
<reference evidence="2 3" key="1">
    <citation type="submission" date="2022-10" db="EMBL/GenBank/DDBJ databases">
        <title>The complete genomes of actinobacterial strains from the NBC collection.</title>
        <authorList>
            <person name="Joergensen T.S."/>
            <person name="Alvarez Arevalo M."/>
            <person name="Sterndorff E.B."/>
            <person name="Faurdal D."/>
            <person name="Vuksanovic O."/>
            <person name="Mourched A.-S."/>
            <person name="Charusanti P."/>
            <person name="Shaw S."/>
            <person name="Blin K."/>
            <person name="Weber T."/>
        </authorList>
    </citation>
    <scope>NUCLEOTIDE SEQUENCE [LARGE SCALE GENOMIC DNA]</scope>
    <source>
        <strain evidence="2 3">NBC 01792</strain>
    </source>
</reference>
<protein>
    <submittedName>
        <fullName evidence="2">Uncharacterized protein</fullName>
    </submittedName>
</protein>
<dbReference type="RefSeq" id="WP_326706157.1">
    <property type="nucleotide sequence ID" value="NZ_CP109083.1"/>
</dbReference>
<dbReference type="Proteomes" id="UP001356428">
    <property type="component" value="Chromosome"/>
</dbReference>
<keyword evidence="1" id="KW-0732">Signal</keyword>
<proteinExistence type="predicted"/>
<evidence type="ECO:0000256" key="1">
    <source>
        <dbReference type="SAM" id="SignalP"/>
    </source>
</evidence>
<evidence type="ECO:0000313" key="3">
    <source>
        <dbReference type="Proteomes" id="UP001356428"/>
    </source>
</evidence>
<sequence>MKSRSIRAALTAVAAATALASGTATLLAAPAWAAAPSAVVAPRSAVAGGPADGLSAITASAADAARDRVLRLAKSNLPAEIRTSAWNALRSTRGDAAIEEWLTPGGGYDAAKQRLRDTRSRNRAYCEQVVRTHTVGFSPQVRAAAERALKGNDASRAAFVRTGYAEAQKRDRAAREADGRHRLEIAAKDREFVRAMAANDPGEHVRAAAGWAVRLGSTDEDVAEFFGYGWTSGAVLDLEAHRLRVADAEVRRHHLLTRLIAQAAAAERELETAADTARARADAERSWRAVAEHAESARTAWLAEQSAARAQAESWRTVAQVSEESADTVWKNIAAPAEARQGDWATEQAEASEAAAFWKDMADRAREGETRVQN</sequence>
<name>A0ABZ1ETH4_9ACTN</name>
<dbReference type="EMBL" id="CP109083">
    <property type="protein sequence ID" value="WSB07348.1"/>
    <property type="molecule type" value="Genomic_DNA"/>
</dbReference>
<dbReference type="PROSITE" id="PS51318">
    <property type="entry name" value="TAT"/>
    <property type="match status" value="1"/>
</dbReference>
<gene>
    <name evidence="2" type="ORF">OG849_08830</name>
</gene>
<dbReference type="Pfam" id="PF03752">
    <property type="entry name" value="ALF"/>
    <property type="match status" value="1"/>
</dbReference>
<feature type="signal peptide" evidence="1">
    <location>
        <begin position="1"/>
        <end position="33"/>
    </location>
</feature>
<accession>A0ABZ1ETH4</accession>
<evidence type="ECO:0000313" key="2">
    <source>
        <dbReference type="EMBL" id="WSB07348.1"/>
    </source>
</evidence>
<dbReference type="InterPro" id="IPR005506">
    <property type="entry name" value="DUF312_ALF"/>
</dbReference>
<feature type="chain" id="PRO_5046960279" evidence="1">
    <location>
        <begin position="34"/>
        <end position="374"/>
    </location>
</feature>
<organism evidence="2 3">
    <name type="scientific">Streptomyces cyaneofuscatus</name>
    <dbReference type="NCBI Taxonomy" id="66883"/>
    <lineage>
        <taxon>Bacteria</taxon>
        <taxon>Bacillati</taxon>
        <taxon>Actinomycetota</taxon>
        <taxon>Actinomycetes</taxon>
        <taxon>Kitasatosporales</taxon>
        <taxon>Streptomycetaceae</taxon>
        <taxon>Streptomyces</taxon>
    </lineage>
</organism>